<sequence length="140" mass="16057">MALRQSELTRENQFDDVNANQLQYRLPRNVIPYHYRLYLDPDVNEKRFGGNVTIKVKVSKSTETIALHSNKLNIRKVAVKSNTNLIPVQSAISTSDKREFLIINLDQRISSGNYTIEIQFDGRMDKGIVGLYASTLRNSR</sequence>
<dbReference type="InterPro" id="IPR045357">
    <property type="entry name" value="Aminopeptidase_N-like_N"/>
</dbReference>
<evidence type="ECO:0000313" key="3">
    <source>
        <dbReference type="Proteomes" id="UP000299102"/>
    </source>
</evidence>
<proteinExistence type="predicted"/>
<dbReference type="InterPro" id="IPR042097">
    <property type="entry name" value="Aminopeptidase_N-like_N_sf"/>
</dbReference>
<dbReference type="STRING" id="151549.A0A4C2A2Z3"/>
<reference evidence="2 3" key="1">
    <citation type="journal article" date="2019" name="Commun. Biol.">
        <title>The bagworm genome reveals a unique fibroin gene that provides high tensile strength.</title>
        <authorList>
            <person name="Kono N."/>
            <person name="Nakamura H."/>
            <person name="Ohtoshi R."/>
            <person name="Tomita M."/>
            <person name="Numata K."/>
            <person name="Arakawa K."/>
        </authorList>
    </citation>
    <scope>NUCLEOTIDE SEQUENCE [LARGE SCALE GENOMIC DNA]</scope>
</reference>
<dbReference type="GO" id="GO:0042277">
    <property type="term" value="F:peptide binding"/>
    <property type="evidence" value="ECO:0007669"/>
    <property type="project" value="TreeGrafter"/>
</dbReference>
<dbReference type="GO" id="GO:0043171">
    <property type="term" value="P:peptide catabolic process"/>
    <property type="evidence" value="ECO:0007669"/>
    <property type="project" value="TreeGrafter"/>
</dbReference>
<organism evidence="2 3">
    <name type="scientific">Eumeta variegata</name>
    <name type="common">Bagworm moth</name>
    <name type="synonym">Eumeta japonica</name>
    <dbReference type="NCBI Taxonomy" id="151549"/>
    <lineage>
        <taxon>Eukaryota</taxon>
        <taxon>Metazoa</taxon>
        <taxon>Ecdysozoa</taxon>
        <taxon>Arthropoda</taxon>
        <taxon>Hexapoda</taxon>
        <taxon>Insecta</taxon>
        <taxon>Pterygota</taxon>
        <taxon>Neoptera</taxon>
        <taxon>Endopterygota</taxon>
        <taxon>Lepidoptera</taxon>
        <taxon>Glossata</taxon>
        <taxon>Ditrysia</taxon>
        <taxon>Tineoidea</taxon>
        <taxon>Psychidae</taxon>
        <taxon>Oiketicinae</taxon>
        <taxon>Eumeta</taxon>
    </lineage>
</organism>
<gene>
    <name evidence="2" type="primary">Enpep</name>
    <name evidence="2" type="ORF">EVAR_98437_1</name>
</gene>
<dbReference type="GO" id="GO:0005615">
    <property type="term" value="C:extracellular space"/>
    <property type="evidence" value="ECO:0007669"/>
    <property type="project" value="TreeGrafter"/>
</dbReference>
<accession>A0A4C2A2Z3</accession>
<dbReference type="OrthoDB" id="6750768at2759"/>
<dbReference type="Gene3D" id="2.60.40.1730">
    <property type="entry name" value="tricorn interacting facor f3 domain"/>
    <property type="match status" value="1"/>
</dbReference>
<dbReference type="GO" id="GO:0008270">
    <property type="term" value="F:zinc ion binding"/>
    <property type="evidence" value="ECO:0007669"/>
    <property type="project" value="TreeGrafter"/>
</dbReference>
<dbReference type="SUPFAM" id="SSF63737">
    <property type="entry name" value="Leukotriene A4 hydrolase N-terminal domain"/>
    <property type="match status" value="1"/>
</dbReference>
<dbReference type="PANTHER" id="PTHR11533">
    <property type="entry name" value="PROTEASE M1 ZINC METALLOPROTEASE"/>
    <property type="match status" value="1"/>
</dbReference>
<name>A0A4C2A2Z3_EUMVA</name>
<keyword evidence="3" id="KW-1185">Reference proteome</keyword>
<dbReference type="GO" id="GO:0005737">
    <property type="term" value="C:cytoplasm"/>
    <property type="evidence" value="ECO:0007669"/>
    <property type="project" value="TreeGrafter"/>
</dbReference>
<feature type="domain" description="Aminopeptidase N-like N-terminal" evidence="1">
    <location>
        <begin position="32"/>
        <end position="135"/>
    </location>
</feature>
<evidence type="ECO:0000259" key="1">
    <source>
        <dbReference type="Pfam" id="PF17900"/>
    </source>
</evidence>
<dbReference type="Pfam" id="PF17900">
    <property type="entry name" value="Peptidase_M1_N"/>
    <property type="match status" value="1"/>
</dbReference>
<keyword evidence="2" id="KW-0031">Aminopeptidase</keyword>
<protein>
    <submittedName>
        <fullName evidence="2">Glutamyl aminopeptidase</fullName>
    </submittedName>
</protein>
<dbReference type="EMBL" id="BGZK01002394">
    <property type="protein sequence ID" value="GBP93593.1"/>
    <property type="molecule type" value="Genomic_DNA"/>
</dbReference>
<keyword evidence="2" id="KW-0645">Protease</keyword>
<dbReference type="PANTHER" id="PTHR11533:SF299">
    <property type="entry name" value="AMINOPEPTIDASE"/>
    <property type="match status" value="1"/>
</dbReference>
<evidence type="ECO:0000313" key="2">
    <source>
        <dbReference type="EMBL" id="GBP93593.1"/>
    </source>
</evidence>
<dbReference type="GO" id="GO:0006508">
    <property type="term" value="P:proteolysis"/>
    <property type="evidence" value="ECO:0007669"/>
    <property type="project" value="TreeGrafter"/>
</dbReference>
<dbReference type="AlphaFoldDB" id="A0A4C2A2Z3"/>
<dbReference type="Proteomes" id="UP000299102">
    <property type="component" value="Unassembled WGS sequence"/>
</dbReference>
<dbReference type="GO" id="GO:0070006">
    <property type="term" value="F:metalloaminopeptidase activity"/>
    <property type="evidence" value="ECO:0007669"/>
    <property type="project" value="TreeGrafter"/>
</dbReference>
<comment type="caution">
    <text evidence="2">The sequence shown here is derived from an EMBL/GenBank/DDBJ whole genome shotgun (WGS) entry which is preliminary data.</text>
</comment>
<keyword evidence="2" id="KW-0378">Hydrolase</keyword>
<dbReference type="GO" id="GO:0016020">
    <property type="term" value="C:membrane"/>
    <property type="evidence" value="ECO:0007669"/>
    <property type="project" value="TreeGrafter"/>
</dbReference>
<dbReference type="InterPro" id="IPR050344">
    <property type="entry name" value="Peptidase_M1_aminopeptidases"/>
</dbReference>